<evidence type="ECO:0000313" key="1">
    <source>
        <dbReference type="EMBL" id="PUA41430.1"/>
    </source>
</evidence>
<dbReference type="AlphaFoldDB" id="A0A2T6GBA4"/>
<reference evidence="1 2" key="1">
    <citation type="submission" date="2018-03" db="EMBL/GenBank/DDBJ databases">
        <title>Draft genome sequence of the plant growth promoting rhizobacterium Pseudomonas protegens strain BNJ-SS-45 isolated from wheat (Triticum aestivum) rhizosphere.</title>
        <authorList>
            <person name="Bajpai A."/>
            <person name="Shende K."/>
            <person name="Meena N."/>
            <person name="Upadhyayula S.R."/>
            <person name="Suravajhala P."/>
            <person name="Medicherla K.M."/>
            <person name="Johri B.N."/>
        </authorList>
    </citation>
    <scope>NUCLEOTIDE SEQUENCE [LARGE SCALE GENOMIC DNA]</scope>
    <source>
        <strain evidence="1 2">BNJ-SS-45</strain>
    </source>
</reference>
<gene>
    <name evidence="1" type="ORF">C5U62_31840</name>
</gene>
<sequence length="133" mass="13999">MAQVTNNGNITPIGLPNGVLVPPQQTVEVRGWDKIKSHPIVAHYLTVGVLSAEGELEDDAGDAAEERQALLAQLKALGVNAGSNSKPETLKAKLAEALVAAKDDAIAKLKEKGIEVGDDVTLEELQAELAKQQ</sequence>
<proteinExistence type="predicted"/>
<name>A0A2T6GBA4_9PSED</name>
<dbReference type="EMBL" id="PYJM01000013">
    <property type="protein sequence ID" value="PUA41430.1"/>
    <property type="molecule type" value="Genomic_DNA"/>
</dbReference>
<protein>
    <submittedName>
        <fullName evidence="1">Uncharacterized protein</fullName>
    </submittedName>
</protein>
<organism evidence="1 2">
    <name type="scientific">Pseudomonas protegens</name>
    <dbReference type="NCBI Taxonomy" id="380021"/>
    <lineage>
        <taxon>Bacteria</taxon>
        <taxon>Pseudomonadati</taxon>
        <taxon>Pseudomonadota</taxon>
        <taxon>Gammaproteobacteria</taxon>
        <taxon>Pseudomonadales</taxon>
        <taxon>Pseudomonadaceae</taxon>
        <taxon>Pseudomonas</taxon>
    </lineage>
</organism>
<evidence type="ECO:0000313" key="2">
    <source>
        <dbReference type="Proteomes" id="UP000244178"/>
    </source>
</evidence>
<comment type="caution">
    <text evidence="1">The sequence shown here is derived from an EMBL/GenBank/DDBJ whole genome shotgun (WGS) entry which is preliminary data.</text>
</comment>
<accession>A0A2T6GBA4</accession>
<dbReference type="Proteomes" id="UP000244178">
    <property type="component" value="Unassembled WGS sequence"/>
</dbReference>
<dbReference type="RefSeq" id="WP_108546462.1">
    <property type="nucleotide sequence ID" value="NZ_PYJM01000013.1"/>
</dbReference>